<keyword evidence="8 11" id="KW-0408">Iron</keyword>
<keyword evidence="3 11" id="KW-0533">Nickel</keyword>
<comment type="catalytic activity">
    <reaction evidence="11">
        <text>1,2-dihydroxy-5-(methylsulfanyl)pent-1-en-3-one + O2 = 3-(methylsulfanyl)propanoate + CO + formate + 2 H(+)</text>
        <dbReference type="Rhea" id="RHEA:14161"/>
        <dbReference type="ChEBI" id="CHEBI:15378"/>
        <dbReference type="ChEBI" id="CHEBI:15379"/>
        <dbReference type="ChEBI" id="CHEBI:15740"/>
        <dbReference type="ChEBI" id="CHEBI:17245"/>
        <dbReference type="ChEBI" id="CHEBI:49016"/>
        <dbReference type="ChEBI" id="CHEBI:49252"/>
        <dbReference type="EC" id="1.13.11.53"/>
    </reaction>
</comment>
<dbReference type="GO" id="GO:0019509">
    <property type="term" value="P:L-methionine salvage from methylthioadenosine"/>
    <property type="evidence" value="ECO:0007669"/>
    <property type="project" value="UniProtKB-UniRule"/>
</dbReference>
<evidence type="ECO:0000256" key="2">
    <source>
        <dbReference type="ARBA" id="ARBA00022490"/>
    </source>
</evidence>
<comment type="catalytic activity">
    <reaction evidence="1 11">
        <text>1,2-dihydroxy-5-(methylsulfanyl)pent-1-en-3-one + O2 = 4-methylsulfanyl-2-oxobutanoate + formate + 2 H(+)</text>
        <dbReference type="Rhea" id="RHEA:24504"/>
        <dbReference type="ChEBI" id="CHEBI:15378"/>
        <dbReference type="ChEBI" id="CHEBI:15379"/>
        <dbReference type="ChEBI" id="CHEBI:15740"/>
        <dbReference type="ChEBI" id="CHEBI:16723"/>
        <dbReference type="ChEBI" id="CHEBI:49252"/>
        <dbReference type="EC" id="1.13.11.54"/>
    </reaction>
</comment>
<dbReference type="InterPro" id="IPR011051">
    <property type="entry name" value="RmlC_Cupin_sf"/>
</dbReference>
<keyword evidence="2 11" id="KW-0963">Cytoplasm</keyword>
<dbReference type="GO" id="GO:0010308">
    <property type="term" value="F:acireductone dioxygenase (Ni2+-requiring) activity"/>
    <property type="evidence" value="ECO:0007669"/>
    <property type="project" value="UniProtKB-UniRule"/>
</dbReference>
<dbReference type="EC" id="1.13.11.53" evidence="11"/>
<evidence type="ECO:0000256" key="1">
    <source>
        <dbReference type="ARBA" id="ARBA00000428"/>
    </source>
</evidence>
<dbReference type="InterPro" id="IPR014710">
    <property type="entry name" value="RmlC-like_jellyroll"/>
</dbReference>
<organism evidence="12">
    <name type="scientific">Arion vulgaris</name>
    <dbReference type="NCBI Taxonomy" id="1028688"/>
    <lineage>
        <taxon>Eukaryota</taxon>
        <taxon>Metazoa</taxon>
        <taxon>Spiralia</taxon>
        <taxon>Lophotrochozoa</taxon>
        <taxon>Mollusca</taxon>
        <taxon>Gastropoda</taxon>
        <taxon>Heterobranchia</taxon>
        <taxon>Euthyneura</taxon>
        <taxon>Panpulmonata</taxon>
        <taxon>Eupulmonata</taxon>
        <taxon>Stylommatophora</taxon>
        <taxon>Helicina</taxon>
        <taxon>Arionoidea</taxon>
        <taxon>Arionidae</taxon>
        <taxon>Arion</taxon>
    </lineage>
</organism>
<reference evidence="12" key="1">
    <citation type="submission" date="2014-12" db="EMBL/GenBank/DDBJ databases">
        <title>Insight into the proteome of Arion vulgaris.</title>
        <authorList>
            <person name="Aradska J."/>
            <person name="Bulat T."/>
            <person name="Smidak R."/>
            <person name="Sarate P."/>
            <person name="Gangsoo J."/>
            <person name="Sialana F."/>
            <person name="Bilban M."/>
            <person name="Lubec G."/>
        </authorList>
    </citation>
    <scope>NUCLEOTIDE SEQUENCE</scope>
    <source>
        <tissue evidence="12">Skin</tissue>
    </source>
</reference>
<dbReference type="Gene3D" id="2.60.120.10">
    <property type="entry name" value="Jelly Rolls"/>
    <property type="match status" value="1"/>
</dbReference>
<evidence type="ECO:0000256" key="8">
    <source>
        <dbReference type="ARBA" id="ARBA00023004"/>
    </source>
</evidence>
<keyword evidence="7 11" id="KW-0560">Oxidoreductase</keyword>
<feature type="binding site" evidence="11">
    <location>
        <position position="180"/>
    </location>
    <ligand>
        <name>Fe(2+)</name>
        <dbReference type="ChEBI" id="CHEBI:29033"/>
        <note>for iron-dependent acireductone dioxygenase activity</note>
    </ligand>
</feature>
<evidence type="ECO:0000256" key="7">
    <source>
        <dbReference type="ARBA" id="ARBA00023002"/>
    </source>
</evidence>
<dbReference type="GO" id="GO:0010309">
    <property type="term" value="F:acireductone dioxygenase [iron(II)-requiring] activity"/>
    <property type="evidence" value="ECO:0007669"/>
    <property type="project" value="UniProtKB-UniRule"/>
</dbReference>
<keyword evidence="6 11" id="KW-0223">Dioxygenase</keyword>
<name>A0A0B7B8E4_9EUPU</name>
<dbReference type="InterPro" id="IPR027496">
    <property type="entry name" value="ARD_euk"/>
</dbReference>
<comment type="similarity">
    <text evidence="11">Belongs to the acireductone dioxygenase (ARD) family.</text>
</comment>
<dbReference type="GO" id="GO:0005634">
    <property type="term" value="C:nucleus"/>
    <property type="evidence" value="ECO:0007669"/>
    <property type="project" value="UniProtKB-SubCell"/>
</dbReference>
<dbReference type="FunFam" id="2.60.120.10:FF:000099">
    <property type="entry name" value="1,2-dihydroxy-3-keto-5-methylthiopentene dioxygenase"/>
    <property type="match status" value="1"/>
</dbReference>
<comment type="cofactor">
    <cofactor evidence="11">
        <name>Fe(2+)</name>
        <dbReference type="ChEBI" id="CHEBI:29033"/>
    </cofactor>
    <cofactor evidence="11">
        <name>Ni(2+)</name>
        <dbReference type="ChEBI" id="CHEBI:49786"/>
    </cofactor>
    <text evidence="11">Binds either 1 Fe or Ni cation per monomer. Iron-binding promotes an acireductone dioxygenase reaction producing 2-keto-4-methylthiobutyrate, while nickel-binding promotes an acireductone dioxygenase reaction producing 3-(methylsulfanyl)propanoate.</text>
</comment>
<feature type="binding site" evidence="11">
    <location>
        <position position="137"/>
    </location>
    <ligand>
        <name>Ni(2+)</name>
        <dbReference type="ChEBI" id="CHEBI:49786"/>
        <note>for nickel-dependent acireductone dioxygenase activity</note>
    </ligand>
</feature>
<dbReference type="EC" id="1.13.11.54" evidence="11"/>
<protein>
    <recommendedName>
        <fullName evidence="11">Acireductone dioxygenase</fullName>
    </recommendedName>
    <alternativeName>
        <fullName evidence="11">Acireductone dioxygenase (Fe(2+)-requiring)</fullName>
        <shortName evidence="11">ARD'</shortName>
        <shortName evidence="11">Fe-ARD</shortName>
        <ecNumber evidence="11">1.13.11.54</ecNumber>
    </alternativeName>
    <alternativeName>
        <fullName evidence="11">Acireductone dioxygenase (Ni(2+)-requiring)</fullName>
        <shortName evidence="11">ARD</shortName>
        <shortName evidence="11">Ni-ARD</shortName>
        <ecNumber evidence="11">1.13.11.53</ecNumber>
    </alternativeName>
</protein>
<dbReference type="HAMAP" id="MF_03154">
    <property type="entry name" value="Salvage_MtnD_euk"/>
    <property type="match status" value="1"/>
</dbReference>
<comment type="pathway">
    <text evidence="11">Amino-acid biosynthesis; L-methionine biosynthesis via salvage pathway; L-methionine from S-methyl-5-thio-alpha-D-ribose 1-phosphate: step 5/6.</text>
</comment>
<dbReference type="UniPathway" id="UPA00904">
    <property type="reaction ID" value="UER00878"/>
</dbReference>
<comment type="subcellular location">
    <subcellularLocation>
        <location evidence="11">Cytoplasm</location>
    </subcellularLocation>
    <subcellularLocation>
        <location evidence="11">Nucleus</location>
    </subcellularLocation>
</comment>
<keyword evidence="5 11" id="KW-0479">Metal-binding</keyword>
<accession>A0A0B7B8E4</accession>
<proteinExistence type="inferred from homology"/>
<dbReference type="PANTHER" id="PTHR23418">
    <property type="entry name" value="ACIREDUCTONE DIOXYGENASE"/>
    <property type="match status" value="1"/>
</dbReference>
<evidence type="ECO:0000256" key="9">
    <source>
        <dbReference type="ARBA" id="ARBA00023167"/>
    </source>
</evidence>
<dbReference type="PANTHER" id="PTHR23418:SF0">
    <property type="entry name" value="ACIREDUCTONE DIOXYGENASE"/>
    <property type="match status" value="1"/>
</dbReference>
<dbReference type="AlphaFoldDB" id="A0A0B7B8E4"/>
<keyword evidence="10 11" id="KW-0539">Nucleus</keyword>
<dbReference type="GO" id="GO:0016151">
    <property type="term" value="F:nickel cation binding"/>
    <property type="evidence" value="ECO:0007669"/>
    <property type="project" value="UniProtKB-UniRule"/>
</dbReference>
<feature type="binding site" evidence="11">
    <location>
        <position position="141"/>
    </location>
    <ligand>
        <name>Fe(2+)</name>
        <dbReference type="ChEBI" id="CHEBI:29033"/>
        <note>for iron-dependent acireductone dioxygenase activity</note>
    </ligand>
</feature>
<evidence type="ECO:0000256" key="4">
    <source>
        <dbReference type="ARBA" id="ARBA00022605"/>
    </source>
</evidence>
<gene>
    <name evidence="12" type="primary">ORF165954</name>
</gene>
<feature type="binding site" evidence="11">
    <location>
        <position position="137"/>
    </location>
    <ligand>
        <name>Fe(2+)</name>
        <dbReference type="ChEBI" id="CHEBI:29033"/>
        <note>for iron-dependent acireductone dioxygenase activity</note>
    </ligand>
</feature>
<feature type="binding site" evidence="11">
    <location>
        <position position="180"/>
    </location>
    <ligand>
        <name>Ni(2+)</name>
        <dbReference type="ChEBI" id="CHEBI:49786"/>
        <note>for nickel-dependent acireductone dioxygenase activity</note>
    </ligand>
</feature>
<evidence type="ECO:0000256" key="6">
    <source>
        <dbReference type="ARBA" id="ARBA00022964"/>
    </source>
</evidence>
<evidence type="ECO:0000256" key="11">
    <source>
        <dbReference type="HAMAP-Rule" id="MF_03154"/>
    </source>
</evidence>
<feature type="binding site" evidence="11">
    <location>
        <position position="135"/>
    </location>
    <ligand>
        <name>Fe(2+)</name>
        <dbReference type="ChEBI" id="CHEBI:29033"/>
        <note>for iron-dependent acireductone dioxygenase activity</note>
    </ligand>
</feature>
<sequence>MTYYHACSQFPPLIYYLTLYPLSANITRDHSRGFCMCFKTSPRHRKKMVRAWYRTGDNKDNDSFIIDSTEFVSLEEVSAKTGMLFLKFNADTWSTNTEYAALKEKRGYNYQDICELSPETVPNYDQLMKTFSTEHIHEDEEIRFVLAGTGYFEVRDWDDRWIRLQASKDDLLIIPAGMYHRFVLDEKEYIKVQRLFSGAPVWAAFYRPEADSLPVRQQYLAYIAELKQKNEKASNYAKVVKVTL</sequence>
<evidence type="ECO:0000313" key="12">
    <source>
        <dbReference type="EMBL" id="CEK88566.1"/>
    </source>
</evidence>
<dbReference type="GO" id="GO:0005737">
    <property type="term" value="C:cytoplasm"/>
    <property type="evidence" value="ECO:0007669"/>
    <property type="project" value="UniProtKB-SubCell"/>
</dbReference>
<keyword evidence="4 11" id="KW-0028">Amino-acid biosynthesis</keyword>
<dbReference type="SUPFAM" id="SSF51182">
    <property type="entry name" value="RmlC-like cupins"/>
    <property type="match status" value="1"/>
</dbReference>
<evidence type="ECO:0000256" key="10">
    <source>
        <dbReference type="ARBA" id="ARBA00023242"/>
    </source>
</evidence>
<dbReference type="CDD" id="cd02232">
    <property type="entry name" value="cupin_ARD"/>
    <property type="match status" value="1"/>
</dbReference>
<feature type="binding site" evidence="11">
    <location>
        <position position="135"/>
    </location>
    <ligand>
        <name>Ni(2+)</name>
        <dbReference type="ChEBI" id="CHEBI:49786"/>
        <note>for nickel-dependent acireductone dioxygenase activity</note>
    </ligand>
</feature>
<dbReference type="InterPro" id="IPR004313">
    <property type="entry name" value="ARD"/>
</dbReference>
<evidence type="ECO:0000256" key="5">
    <source>
        <dbReference type="ARBA" id="ARBA00022723"/>
    </source>
</evidence>
<dbReference type="EMBL" id="HACG01041701">
    <property type="protein sequence ID" value="CEK88566.1"/>
    <property type="molecule type" value="Transcribed_RNA"/>
</dbReference>
<dbReference type="GO" id="GO:0005506">
    <property type="term" value="F:iron ion binding"/>
    <property type="evidence" value="ECO:0007669"/>
    <property type="project" value="UniProtKB-UniRule"/>
</dbReference>
<dbReference type="Pfam" id="PF03079">
    <property type="entry name" value="ARD"/>
    <property type="match status" value="1"/>
</dbReference>
<feature type="binding site" evidence="11">
    <location>
        <position position="141"/>
    </location>
    <ligand>
        <name>Ni(2+)</name>
        <dbReference type="ChEBI" id="CHEBI:49786"/>
        <note>for nickel-dependent acireductone dioxygenase activity</note>
    </ligand>
</feature>
<keyword evidence="9 11" id="KW-0486">Methionine biosynthesis</keyword>
<comment type="function">
    <text evidence="11">Catalyzes 2 different reactions between oxygen and the acireductone 1,2-dihydroxy-3-keto-5-methylthiopentene (DHK-MTPene) depending upon the metal bound in the active site. Fe-containing acireductone dioxygenase (Fe-ARD) produces formate and 2-keto-4-methylthiobutyrate (KMTB), the alpha-ketoacid precursor of methionine in the methionine recycle pathway. Ni-containing acireductone dioxygenase (Ni-ARD) produces methylthiopropionate, carbon monoxide and formate, and does not lie on the methionine recycle pathway.</text>
</comment>
<evidence type="ECO:0000256" key="3">
    <source>
        <dbReference type="ARBA" id="ARBA00022596"/>
    </source>
</evidence>